<sequence>MPYMAKFSVMSSTTISMPRFFYRLATSPLSYLKDNNSKFNTVITRCIKNISLRTQSYISSKISILDSDCFPTSQGRSHCSRQLTDVIHR</sequence>
<protein>
    <submittedName>
        <fullName evidence="1">Uncharacterized protein</fullName>
    </submittedName>
</protein>
<reference evidence="2" key="1">
    <citation type="submission" date="2016-11" db="EMBL/GenBank/DDBJ databases">
        <authorList>
            <person name="Varghese N."/>
            <person name="Submissions S."/>
        </authorList>
    </citation>
    <scope>NUCLEOTIDE SEQUENCE [LARGE SCALE GENOMIC DNA]</scope>
    <source>
        <strain evidence="2">DSM 17456</strain>
    </source>
</reference>
<organism evidence="1 2">
    <name type="scientific">Halodesulfovibrio marinisediminis DSM 17456</name>
    <dbReference type="NCBI Taxonomy" id="1121457"/>
    <lineage>
        <taxon>Bacteria</taxon>
        <taxon>Pseudomonadati</taxon>
        <taxon>Thermodesulfobacteriota</taxon>
        <taxon>Desulfovibrionia</taxon>
        <taxon>Desulfovibrionales</taxon>
        <taxon>Desulfovibrionaceae</taxon>
        <taxon>Halodesulfovibrio</taxon>
    </lineage>
</organism>
<accession>A0A1N6FHE5</accession>
<evidence type="ECO:0000313" key="1">
    <source>
        <dbReference type="EMBL" id="SIN94657.1"/>
    </source>
</evidence>
<evidence type="ECO:0000313" key="2">
    <source>
        <dbReference type="Proteomes" id="UP000184694"/>
    </source>
</evidence>
<dbReference type="STRING" id="1121457.SAMN02745161_1314"/>
<dbReference type="AlphaFoldDB" id="A0A1N6FHE5"/>
<gene>
    <name evidence="1" type="ORF">SAMN02745161_1314</name>
</gene>
<dbReference type="EMBL" id="FSRG01000004">
    <property type="protein sequence ID" value="SIN94657.1"/>
    <property type="molecule type" value="Genomic_DNA"/>
</dbReference>
<dbReference type="Proteomes" id="UP000184694">
    <property type="component" value="Unassembled WGS sequence"/>
</dbReference>
<name>A0A1N6FHE5_9BACT</name>
<proteinExistence type="predicted"/>
<keyword evidence="2" id="KW-1185">Reference proteome</keyword>